<organism evidence="5 6">
    <name type="scientific">Alcaligenes xylosoxydans xylosoxydans</name>
    <name type="common">Achromobacter xylosoxidans</name>
    <dbReference type="NCBI Taxonomy" id="85698"/>
    <lineage>
        <taxon>Bacteria</taxon>
        <taxon>Pseudomonadati</taxon>
        <taxon>Pseudomonadota</taxon>
        <taxon>Betaproteobacteria</taxon>
        <taxon>Burkholderiales</taxon>
        <taxon>Alcaligenaceae</taxon>
        <taxon>Achromobacter</taxon>
    </lineage>
</organism>
<reference evidence="5" key="1">
    <citation type="submission" date="2022-12" db="EMBL/GenBank/DDBJ databases">
        <authorList>
            <person name="Voronina O.L."/>
            <person name="Kunda M.S."/>
            <person name="Ryzhova N."/>
            <person name="Aksenova E.I."/>
        </authorList>
    </citation>
    <scope>NUCLEOTIDE SEQUENCE</scope>
    <source>
        <strain evidence="5">SCCH136:Ach223948</strain>
    </source>
</reference>
<keyword evidence="2" id="KW-0238">DNA-binding</keyword>
<dbReference type="EMBL" id="JAPZVI010000001">
    <property type="protein sequence ID" value="MCZ8399961.1"/>
    <property type="molecule type" value="Genomic_DNA"/>
</dbReference>
<evidence type="ECO:0000256" key="2">
    <source>
        <dbReference type="ARBA" id="ARBA00023125"/>
    </source>
</evidence>
<protein>
    <submittedName>
        <fullName evidence="5">S24 family peptidase</fullName>
    </submittedName>
</protein>
<feature type="domain" description="Peptidase S24/S26A/S26B/S26C" evidence="4">
    <location>
        <begin position="140"/>
        <end position="244"/>
    </location>
</feature>
<evidence type="ECO:0000313" key="6">
    <source>
        <dbReference type="Proteomes" id="UP001141992"/>
    </source>
</evidence>
<dbReference type="AlphaFoldDB" id="A0A0D6GWC9"/>
<proteinExistence type="predicted"/>
<comment type="caution">
    <text evidence="5">The sequence shown here is derived from an EMBL/GenBank/DDBJ whole genome shotgun (WGS) entry which is preliminary data.</text>
</comment>
<dbReference type="GeneID" id="75275582"/>
<dbReference type="Gene3D" id="2.10.109.10">
    <property type="entry name" value="Umud Fragment, subunit A"/>
    <property type="match status" value="1"/>
</dbReference>
<keyword evidence="3" id="KW-0804">Transcription</keyword>
<dbReference type="PANTHER" id="PTHR40661">
    <property type="match status" value="1"/>
</dbReference>
<evidence type="ECO:0000256" key="1">
    <source>
        <dbReference type="ARBA" id="ARBA00023015"/>
    </source>
</evidence>
<dbReference type="Proteomes" id="UP001141992">
    <property type="component" value="Unassembled WGS sequence"/>
</dbReference>
<dbReference type="RefSeq" id="WP_006388466.1">
    <property type="nucleotide sequence ID" value="NZ_CAJFDJ010000026.1"/>
</dbReference>
<dbReference type="eggNOG" id="COG2932">
    <property type="taxonomic scope" value="Bacteria"/>
</dbReference>
<dbReference type="InterPro" id="IPR039418">
    <property type="entry name" value="LexA-like"/>
</dbReference>
<dbReference type="KEGG" id="axx:ERS451415_01808"/>
<dbReference type="SUPFAM" id="SSF51306">
    <property type="entry name" value="LexA/Signal peptidase"/>
    <property type="match status" value="1"/>
</dbReference>
<gene>
    <name evidence="5" type="ORF">O9570_00775</name>
</gene>
<accession>A0A0D6GWC9</accession>
<name>A0A0D6GWC9_ALCXX</name>
<evidence type="ECO:0000313" key="5">
    <source>
        <dbReference type="EMBL" id="MCZ8399961.1"/>
    </source>
</evidence>
<dbReference type="InterPro" id="IPR036286">
    <property type="entry name" value="LexA/Signal_pep-like_sf"/>
</dbReference>
<dbReference type="GO" id="GO:0003677">
    <property type="term" value="F:DNA binding"/>
    <property type="evidence" value="ECO:0007669"/>
    <property type="project" value="UniProtKB-KW"/>
</dbReference>
<dbReference type="PANTHER" id="PTHR40661:SF3">
    <property type="entry name" value="FELS-1 PROPHAGE TRANSCRIPTIONAL REGULATOR"/>
    <property type="match status" value="1"/>
</dbReference>
<dbReference type="Pfam" id="PF00717">
    <property type="entry name" value="Peptidase_S24"/>
    <property type="match status" value="1"/>
</dbReference>
<accession>A0A0M7BM28</accession>
<evidence type="ECO:0000259" key="4">
    <source>
        <dbReference type="Pfam" id="PF00717"/>
    </source>
</evidence>
<sequence length="253" mass="28218">MDIRSIRLNNLKYAVLQAGGVDRLAERAGVSRKYLDQILQGFQGKRDKNPRRVGDALAARISAGLGQPAHWMDLPHPDLWHELSPDVIADEPPGRLVSFNHGRLGRPDHGNVLIAQFDTGGAMGSGLELRDQPGVIQSWNVSPEWLQKNVRGFSASKNLCIVTGFGDSMRPMFNPGDPLIVDRGVQAVEYDAIYFFRVGSEGFIKRLQRIPTASGLVVRAKSENTKYDAWDITEGMDFEVFGRVLKVWRSEDF</sequence>
<evidence type="ECO:0000256" key="3">
    <source>
        <dbReference type="ARBA" id="ARBA00023163"/>
    </source>
</evidence>
<dbReference type="InterPro" id="IPR015927">
    <property type="entry name" value="Peptidase_S24_S26A/B/C"/>
</dbReference>
<dbReference type="CDD" id="cd06529">
    <property type="entry name" value="S24_LexA-like"/>
    <property type="match status" value="1"/>
</dbReference>
<keyword evidence="1" id="KW-0805">Transcription regulation</keyword>